<dbReference type="GO" id="GO:0032299">
    <property type="term" value="C:ribonuclease H2 complex"/>
    <property type="evidence" value="ECO:0007669"/>
    <property type="project" value="TreeGrafter"/>
</dbReference>
<dbReference type="EMBL" id="KB206395">
    <property type="protein sequence ID" value="ELP92087.1"/>
    <property type="molecule type" value="Genomic_DNA"/>
</dbReference>
<keyword evidence="5 8" id="KW-0479">Metal-binding</keyword>
<dbReference type="AlphaFoldDB" id="A0A0A1UAL2"/>
<evidence type="ECO:0000256" key="5">
    <source>
        <dbReference type="ARBA" id="ARBA00022723"/>
    </source>
</evidence>
<dbReference type="PANTHER" id="PTHR10954">
    <property type="entry name" value="RIBONUCLEASE H2 SUBUNIT A"/>
    <property type="match status" value="1"/>
</dbReference>
<dbReference type="Pfam" id="PF01351">
    <property type="entry name" value="RNase_HII"/>
    <property type="match status" value="1"/>
</dbReference>
<sequence length="274" mass="30529">MAKDLDQIPTFKAVDTDGEITIGIDEAGRGPVVGPMVYTAFFTTDADEVSDMGFKDSKVLNKAQRESLYSDIHNSPFCGYSSEVLTPSDINKKMCQPLKISLNEVAFSAVRTIISRILNITQRGVKGVFVDTVGPPAKYKAMIAHSFPQIDPECITVCSKADAKYPVVSGASIVAKVTRDVCLERWIFKETHTEGFSGFGYPTDLVTINWMKESYDPVFGYPNFVRFGWETSKRIVEKKYPIHTPVHYKESGVCLGRIRSKYLAKKCIGDVPVW</sequence>
<protein>
    <recommendedName>
        <fullName evidence="9">Ribonuclease</fullName>
        <ecNumber evidence="9">3.1.26.4</ecNumber>
    </recommendedName>
</protein>
<dbReference type="KEGG" id="eiv:EIN_379740"/>
<evidence type="ECO:0000256" key="3">
    <source>
        <dbReference type="ARBA" id="ARBA00007058"/>
    </source>
</evidence>
<dbReference type="OrthoDB" id="7462577at2759"/>
<comment type="cofactor">
    <cofactor evidence="8">
        <name>Mn(2+)</name>
        <dbReference type="ChEBI" id="CHEBI:29035"/>
    </cofactor>
    <cofactor evidence="8">
        <name>Mg(2+)</name>
        <dbReference type="ChEBI" id="CHEBI:18420"/>
    </cofactor>
    <text evidence="8">Manganese or magnesium. Binds 1 divalent metal ion per monomer in the absence of substrate. May bind a second metal ion after substrate binding.</text>
</comment>
<gene>
    <name evidence="11" type="ORF">EIN_379740</name>
</gene>
<reference evidence="11 12" key="1">
    <citation type="submission" date="2012-10" db="EMBL/GenBank/DDBJ databases">
        <authorList>
            <person name="Zafar N."/>
            <person name="Inman J."/>
            <person name="Hall N."/>
            <person name="Lorenzi H."/>
            <person name="Caler E."/>
        </authorList>
    </citation>
    <scope>NUCLEOTIDE SEQUENCE [LARGE SCALE GENOMIC DNA]</scope>
    <source>
        <strain evidence="11 12">IP1</strain>
    </source>
</reference>
<feature type="binding site" evidence="8">
    <location>
        <position position="131"/>
    </location>
    <ligand>
        <name>a divalent metal cation</name>
        <dbReference type="ChEBI" id="CHEBI:60240"/>
    </ligand>
</feature>
<dbReference type="InterPro" id="IPR036397">
    <property type="entry name" value="RNaseH_sf"/>
</dbReference>
<comment type="cofactor">
    <cofactor evidence="2">
        <name>Mg(2+)</name>
        <dbReference type="ChEBI" id="CHEBI:18420"/>
    </cofactor>
</comment>
<dbReference type="RefSeq" id="XP_004258858.1">
    <property type="nucleotide sequence ID" value="XM_004258810.1"/>
</dbReference>
<keyword evidence="6 8" id="KW-0255">Endonuclease</keyword>
<dbReference type="GO" id="GO:0003723">
    <property type="term" value="F:RNA binding"/>
    <property type="evidence" value="ECO:0007669"/>
    <property type="project" value="UniProtKB-UniRule"/>
</dbReference>
<dbReference type="GO" id="GO:0006298">
    <property type="term" value="P:mismatch repair"/>
    <property type="evidence" value="ECO:0007669"/>
    <property type="project" value="TreeGrafter"/>
</dbReference>
<comment type="similarity">
    <text evidence="3">Belongs to the RNase HII family. Eukaryotic subfamily.</text>
</comment>
<evidence type="ECO:0000256" key="1">
    <source>
        <dbReference type="ARBA" id="ARBA00000077"/>
    </source>
</evidence>
<name>A0A0A1UAL2_ENTIV</name>
<dbReference type="Gene3D" id="1.10.10.460">
    <property type="entry name" value="Ribonuclease hii. Domain 2"/>
    <property type="match status" value="1"/>
</dbReference>
<feature type="binding site" evidence="8">
    <location>
        <position position="26"/>
    </location>
    <ligand>
        <name>a divalent metal cation</name>
        <dbReference type="ChEBI" id="CHEBI:60240"/>
    </ligand>
</feature>
<evidence type="ECO:0000256" key="8">
    <source>
        <dbReference type="PROSITE-ProRule" id="PRU01319"/>
    </source>
</evidence>
<organism evidence="11 12">
    <name type="scientific">Entamoeba invadens IP1</name>
    <dbReference type="NCBI Taxonomy" id="370355"/>
    <lineage>
        <taxon>Eukaryota</taxon>
        <taxon>Amoebozoa</taxon>
        <taxon>Evosea</taxon>
        <taxon>Archamoebae</taxon>
        <taxon>Mastigamoebida</taxon>
        <taxon>Entamoebidae</taxon>
        <taxon>Entamoeba</taxon>
    </lineage>
</organism>
<proteinExistence type="inferred from homology"/>
<dbReference type="VEuPathDB" id="AmoebaDB:EIN_379740"/>
<evidence type="ECO:0000256" key="9">
    <source>
        <dbReference type="RuleBase" id="RU003515"/>
    </source>
</evidence>
<feature type="binding site" evidence="8">
    <location>
        <position position="25"/>
    </location>
    <ligand>
        <name>a divalent metal cation</name>
        <dbReference type="ChEBI" id="CHEBI:60240"/>
    </ligand>
</feature>
<comment type="catalytic activity">
    <reaction evidence="1 8 9">
        <text>Endonucleolytic cleavage to 5'-phosphomonoester.</text>
        <dbReference type="EC" id="3.1.26.4"/>
    </reaction>
</comment>
<dbReference type="InterPro" id="IPR001352">
    <property type="entry name" value="RNase_HII/HIII"/>
</dbReference>
<evidence type="ECO:0000256" key="4">
    <source>
        <dbReference type="ARBA" id="ARBA00022722"/>
    </source>
</evidence>
<dbReference type="NCBIfam" id="TIGR00729">
    <property type="entry name" value="ribonuclease HII"/>
    <property type="match status" value="1"/>
</dbReference>
<dbReference type="GO" id="GO:0046872">
    <property type="term" value="F:metal ion binding"/>
    <property type="evidence" value="ECO:0007669"/>
    <property type="project" value="UniProtKB-KW"/>
</dbReference>
<dbReference type="InterPro" id="IPR012337">
    <property type="entry name" value="RNaseH-like_sf"/>
</dbReference>
<dbReference type="SUPFAM" id="SSF53098">
    <property type="entry name" value="Ribonuclease H-like"/>
    <property type="match status" value="1"/>
</dbReference>
<comment type="function">
    <text evidence="9">Endonuclease that specifically degrades the RNA of RNA-DNA hybrids.</text>
</comment>
<dbReference type="InterPro" id="IPR024567">
    <property type="entry name" value="RNase_HII/HIII_dom"/>
</dbReference>
<dbReference type="GO" id="GO:0004523">
    <property type="term" value="F:RNA-DNA hybrid ribonuclease activity"/>
    <property type="evidence" value="ECO:0007669"/>
    <property type="project" value="UniProtKB-UniRule"/>
</dbReference>
<accession>A0A0A1UAL2</accession>
<dbReference type="PANTHER" id="PTHR10954:SF7">
    <property type="entry name" value="RIBONUCLEASE H2 SUBUNIT A"/>
    <property type="match status" value="1"/>
</dbReference>
<dbReference type="EC" id="3.1.26.4" evidence="9"/>
<dbReference type="GeneID" id="14891119"/>
<dbReference type="CDD" id="cd07181">
    <property type="entry name" value="RNase_HII_eukaryota_like"/>
    <property type="match status" value="1"/>
</dbReference>
<evidence type="ECO:0000313" key="11">
    <source>
        <dbReference type="EMBL" id="ELP92087.1"/>
    </source>
</evidence>
<dbReference type="FunFam" id="1.10.10.460:FF:000001">
    <property type="entry name" value="Ribonuclease"/>
    <property type="match status" value="1"/>
</dbReference>
<dbReference type="Gene3D" id="3.30.420.10">
    <property type="entry name" value="Ribonuclease H-like superfamily/Ribonuclease H"/>
    <property type="match status" value="1"/>
</dbReference>
<dbReference type="Proteomes" id="UP000014680">
    <property type="component" value="Unassembled WGS sequence"/>
</dbReference>
<feature type="domain" description="RNase H type-2" evidence="10">
    <location>
        <begin position="19"/>
        <end position="241"/>
    </location>
</feature>
<evidence type="ECO:0000256" key="2">
    <source>
        <dbReference type="ARBA" id="ARBA00001946"/>
    </source>
</evidence>
<evidence type="ECO:0000313" key="12">
    <source>
        <dbReference type="Proteomes" id="UP000014680"/>
    </source>
</evidence>
<evidence type="ECO:0000256" key="7">
    <source>
        <dbReference type="ARBA" id="ARBA00022801"/>
    </source>
</evidence>
<evidence type="ECO:0000259" key="10">
    <source>
        <dbReference type="PROSITE" id="PS51975"/>
    </source>
</evidence>
<evidence type="ECO:0000256" key="6">
    <source>
        <dbReference type="ARBA" id="ARBA00022759"/>
    </source>
</evidence>
<dbReference type="GO" id="GO:0043137">
    <property type="term" value="P:DNA replication, removal of RNA primer"/>
    <property type="evidence" value="ECO:0007669"/>
    <property type="project" value="TreeGrafter"/>
</dbReference>
<keyword evidence="12" id="KW-1185">Reference proteome</keyword>
<keyword evidence="7 8" id="KW-0378">Hydrolase</keyword>
<dbReference type="OMA" id="RYSWQTA"/>
<dbReference type="InterPro" id="IPR004649">
    <property type="entry name" value="RNase_H2_suA"/>
</dbReference>
<dbReference type="InterPro" id="IPR023160">
    <property type="entry name" value="RNase_HII_hlx-loop-hlx_cap_dom"/>
</dbReference>
<keyword evidence="4 8" id="KW-0540">Nuclease</keyword>
<dbReference type="PROSITE" id="PS51975">
    <property type="entry name" value="RNASE_H_2"/>
    <property type="match status" value="1"/>
</dbReference>